<dbReference type="Gene3D" id="1.10.260.40">
    <property type="entry name" value="lambda repressor-like DNA-binding domains"/>
    <property type="match status" value="1"/>
</dbReference>
<protein>
    <submittedName>
        <fullName evidence="3">ImmA/IrrE family metallo-endopeptidase</fullName>
    </submittedName>
</protein>
<dbReference type="InterPro" id="IPR001387">
    <property type="entry name" value="Cro/C1-type_HTH"/>
</dbReference>
<evidence type="ECO:0000259" key="2">
    <source>
        <dbReference type="PROSITE" id="PS50943"/>
    </source>
</evidence>
<dbReference type="SMART" id="SM00530">
    <property type="entry name" value="HTH_XRE"/>
    <property type="match status" value="1"/>
</dbReference>
<dbReference type="Pfam" id="PF06114">
    <property type="entry name" value="Peptidase_M78"/>
    <property type="match status" value="1"/>
</dbReference>
<comment type="caution">
    <text evidence="3">The sequence shown here is derived from an EMBL/GenBank/DDBJ whole genome shotgun (WGS) entry which is preliminary data.</text>
</comment>
<keyword evidence="4" id="KW-1185">Reference proteome</keyword>
<accession>A0ABW0XFA1</accession>
<name>A0ABW0XFA1_9ACTN</name>
<sequence length="395" mass="43882">MTRATATDRRSWWSCWGADQVDVRLRVGAEGNVFTPERLVLARRRRRMTLAELARTSGYSAQSITAFENHRKVPSPETLSALAAALHYPLSFFAAPRPADLQLDSVSFRAPSKMTATERDSALSSGAIAVALNVWLEGLFKLPRPDLPTYPHLEPEAAAEQVRAAWGLGEAPVPNTVHLLEARGVRVFSLPSDCLDIDAFSTINAGTPYVFLNTRKTGERGRFDAAHELGHLVLHCEHRIPHGRDSEGEANDFASAFLMPRAGILAQRLHNASLERILSAKRRWGVSAMALTYRLRKLELLSEWRYSQTMKELARRGYRRAEPDSSLVRESSQLLAKVFEVLRDPLKKSPSDVAAELNIFVEELNEYVFGLVPVAVEGGGQQSAPVRPQLRLVKG</sequence>
<dbReference type="RefSeq" id="WP_381205325.1">
    <property type="nucleotide sequence ID" value="NZ_JBHSPC010000012.1"/>
</dbReference>
<dbReference type="PANTHER" id="PTHR43236:SF1">
    <property type="entry name" value="BLL7220 PROTEIN"/>
    <property type="match status" value="1"/>
</dbReference>
<comment type="similarity">
    <text evidence="1">Belongs to the short-chain fatty acyl-CoA assimilation regulator (ScfR) family.</text>
</comment>
<reference evidence="4" key="1">
    <citation type="journal article" date="2019" name="Int. J. Syst. Evol. Microbiol.">
        <title>The Global Catalogue of Microorganisms (GCM) 10K type strain sequencing project: providing services to taxonomists for standard genome sequencing and annotation.</title>
        <authorList>
            <consortium name="The Broad Institute Genomics Platform"/>
            <consortium name="The Broad Institute Genome Sequencing Center for Infectious Disease"/>
            <person name="Wu L."/>
            <person name="Ma J."/>
        </authorList>
    </citation>
    <scope>NUCLEOTIDE SEQUENCE [LARGE SCALE GENOMIC DNA]</scope>
    <source>
        <strain evidence="4">JCM 13852</strain>
    </source>
</reference>
<evidence type="ECO:0000313" key="3">
    <source>
        <dbReference type="EMBL" id="MFC5669277.1"/>
    </source>
</evidence>
<feature type="domain" description="HTH cro/C1-type" evidence="2">
    <location>
        <begin position="39"/>
        <end position="93"/>
    </location>
</feature>
<dbReference type="InterPro" id="IPR052345">
    <property type="entry name" value="Rad_response_metalloprotease"/>
</dbReference>
<dbReference type="PANTHER" id="PTHR43236">
    <property type="entry name" value="ANTITOXIN HIGA1"/>
    <property type="match status" value="1"/>
</dbReference>
<dbReference type="SUPFAM" id="SSF47413">
    <property type="entry name" value="lambda repressor-like DNA-binding domains"/>
    <property type="match status" value="1"/>
</dbReference>
<gene>
    <name evidence="3" type="ORF">ACFP2V_03825</name>
</gene>
<dbReference type="EMBL" id="JBHSPC010000012">
    <property type="protein sequence ID" value="MFC5669277.1"/>
    <property type="molecule type" value="Genomic_DNA"/>
</dbReference>
<dbReference type="Proteomes" id="UP001596183">
    <property type="component" value="Unassembled WGS sequence"/>
</dbReference>
<evidence type="ECO:0000313" key="4">
    <source>
        <dbReference type="Proteomes" id="UP001596183"/>
    </source>
</evidence>
<dbReference type="Gene3D" id="1.10.10.2910">
    <property type="match status" value="1"/>
</dbReference>
<dbReference type="InterPro" id="IPR010982">
    <property type="entry name" value="Lambda_DNA-bd_dom_sf"/>
</dbReference>
<organism evidence="3 4">
    <name type="scientific">Streptomyces incanus</name>
    <dbReference type="NCBI Taxonomy" id="887453"/>
    <lineage>
        <taxon>Bacteria</taxon>
        <taxon>Bacillati</taxon>
        <taxon>Actinomycetota</taxon>
        <taxon>Actinomycetes</taxon>
        <taxon>Kitasatosporales</taxon>
        <taxon>Streptomycetaceae</taxon>
        <taxon>Streptomyces</taxon>
    </lineage>
</organism>
<dbReference type="PROSITE" id="PS50943">
    <property type="entry name" value="HTH_CROC1"/>
    <property type="match status" value="1"/>
</dbReference>
<evidence type="ECO:0000256" key="1">
    <source>
        <dbReference type="ARBA" id="ARBA00007227"/>
    </source>
</evidence>
<dbReference type="CDD" id="cd00093">
    <property type="entry name" value="HTH_XRE"/>
    <property type="match status" value="1"/>
</dbReference>
<proteinExistence type="inferred from homology"/>
<dbReference type="InterPro" id="IPR010359">
    <property type="entry name" value="IrrE_HExxH"/>
</dbReference>
<dbReference type="Pfam" id="PF01381">
    <property type="entry name" value="HTH_3"/>
    <property type="match status" value="1"/>
</dbReference>